<evidence type="ECO:0000256" key="2">
    <source>
        <dbReference type="RuleBase" id="RU003829"/>
    </source>
</evidence>
<gene>
    <name evidence="4" type="ORF">ODALV1_LOCUS28737</name>
</gene>
<evidence type="ECO:0000313" key="5">
    <source>
        <dbReference type="Proteomes" id="UP001642540"/>
    </source>
</evidence>
<dbReference type="InterPro" id="IPR036317">
    <property type="entry name" value="Cullin_homology_sf"/>
</dbReference>
<evidence type="ECO:0000259" key="3">
    <source>
        <dbReference type="PROSITE" id="PS50069"/>
    </source>
</evidence>
<comment type="caution">
    <text evidence="4">The sequence shown here is derived from an EMBL/GenBank/DDBJ whole genome shotgun (WGS) entry which is preliminary data.</text>
</comment>
<name>A0ABP1S299_9HEXA</name>
<protein>
    <recommendedName>
        <fullName evidence="3">Cullin family profile domain-containing protein</fullName>
    </recommendedName>
</protein>
<dbReference type="Pfam" id="PF00888">
    <property type="entry name" value="Cullin"/>
    <property type="match status" value="1"/>
</dbReference>
<dbReference type="Gene3D" id="1.10.10.10">
    <property type="entry name" value="Winged helix-like DNA-binding domain superfamily/Winged helix DNA-binding domain"/>
    <property type="match status" value="1"/>
</dbReference>
<dbReference type="EMBL" id="CAXLJM020000147">
    <property type="protein sequence ID" value="CAL8141489.1"/>
    <property type="molecule type" value="Genomic_DNA"/>
</dbReference>
<sequence>MTNELEEMKKCFLNHLSSAFQQSTFAHQDTAKNHSNGVFRVHRERSVIVTMIFENDSKLLEMLNKQCVQFFTQNSTQKPSELLAGYCNFLLKKSKHKISEQELDAALNQVLCLYEFLEDKDLFEKLYRKMLAHRLVNGMSSGKEAEFIMVEKMRLKLEFRYVSKLHRMLKLQQCVEIFEQFHNTTYHKRKLHWLHNSHSRGEILSNCFKKPYCFKATTLQMTVLLLFNSMDSYSIGGLAELTKLGINSLLQVLESLIKAKIFITGNGEKAADLNNDSVICLLKEYDNGRLHVNIASPIK</sequence>
<feature type="domain" description="Cullin family profile" evidence="3">
    <location>
        <begin position="78"/>
        <end position="257"/>
    </location>
</feature>
<dbReference type="PANTHER" id="PTHR11932">
    <property type="entry name" value="CULLIN"/>
    <property type="match status" value="1"/>
</dbReference>
<evidence type="ECO:0000313" key="4">
    <source>
        <dbReference type="EMBL" id="CAL8141489.1"/>
    </source>
</evidence>
<dbReference type="InterPro" id="IPR016158">
    <property type="entry name" value="Cullin_homology"/>
</dbReference>
<proteinExistence type="inferred from homology"/>
<dbReference type="Gene3D" id="1.20.1310.10">
    <property type="entry name" value="Cullin Repeats"/>
    <property type="match status" value="1"/>
</dbReference>
<dbReference type="PROSITE" id="PS50069">
    <property type="entry name" value="CULLIN_2"/>
    <property type="match status" value="1"/>
</dbReference>
<organism evidence="4 5">
    <name type="scientific">Orchesella dallaii</name>
    <dbReference type="NCBI Taxonomy" id="48710"/>
    <lineage>
        <taxon>Eukaryota</taxon>
        <taxon>Metazoa</taxon>
        <taxon>Ecdysozoa</taxon>
        <taxon>Arthropoda</taxon>
        <taxon>Hexapoda</taxon>
        <taxon>Collembola</taxon>
        <taxon>Entomobryomorpha</taxon>
        <taxon>Entomobryoidea</taxon>
        <taxon>Orchesellidae</taxon>
        <taxon>Orchesellinae</taxon>
        <taxon>Orchesella</taxon>
    </lineage>
</organism>
<dbReference type="InterPro" id="IPR001373">
    <property type="entry name" value="Cullin_N"/>
</dbReference>
<dbReference type="Proteomes" id="UP001642540">
    <property type="component" value="Unassembled WGS sequence"/>
</dbReference>
<dbReference type="InterPro" id="IPR045093">
    <property type="entry name" value="Cullin"/>
</dbReference>
<evidence type="ECO:0000256" key="1">
    <source>
        <dbReference type="PROSITE-ProRule" id="PRU00330"/>
    </source>
</evidence>
<reference evidence="4 5" key="1">
    <citation type="submission" date="2024-08" db="EMBL/GenBank/DDBJ databases">
        <authorList>
            <person name="Cucini C."/>
            <person name="Frati F."/>
        </authorList>
    </citation>
    <scope>NUCLEOTIDE SEQUENCE [LARGE SCALE GENOMIC DNA]</scope>
</reference>
<dbReference type="SMART" id="SM00182">
    <property type="entry name" value="CULLIN"/>
    <property type="match status" value="1"/>
</dbReference>
<dbReference type="SUPFAM" id="SSF75632">
    <property type="entry name" value="Cullin homology domain"/>
    <property type="match status" value="1"/>
</dbReference>
<comment type="similarity">
    <text evidence="1 2">Belongs to the cullin family.</text>
</comment>
<keyword evidence="5" id="KW-1185">Reference proteome</keyword>
<dbReference type="InterPro" id="IPR036388">
    <property type="entry name" value="WH-like_DNA-bd_sf"/>
</dbReference>
<accession>A0ABP1S299</accession>